<sequence length="243" mass="27270">MDTILCTLKSMWKTEKSFDVRDLGSNMALVLFDEEYDLDHILMHGPWSFDKYLLGLYKLGKNEAVKNSRFDHVSFWVQIHDLPIQHMNKENVEAIGNSVGLVEQVDASPTGDCQGKCLQIRSKCTLKKEDQQYGVWMKASLKRSQQCPDVAPPPQRNRTATSTPLEIPTPAPATTTIVGGPTANTAETRDSPSTLAINATRHIPTHVEILNDTDLFKSYLDKIDRDLAKIPQKQPLTSKIIHT</sequence>
<accession>A0AAW0LIU6</accession>
<name>A0AAW0LIU6_QUESU</name>
<protein>
    <recommendedName>
        <fullName evidence="2">DUF4283 domain-containing protein</fullName>
    </recommendedName>
</protein>
<dbReference type="PANTHER" id="PTHR31286">
    <property type="entry name" value="GLYCINE-RICH CELL WALL STRUCTURAL PROTEIN 1.8-LIKE"/>
    <property type="match status" value="1"/>
</dbReference>
<feature type="domain" description="DUF4283" evidence="2">
    <location>
        <begin position="7"/>
        <end position="59"/>
    </location>
</feature>
<dbReference type="Pfam" id="PF14111">
    <property type="entry name" value="DUF4283"/>
    <property type="match status" value="1"/>
</dbReference>
<feature type="region of interest" description="Disordered" evidence="1">
    <location>
        <begin position="144"/>
        <end position="173"/>
    </location>
</feature>
<evidence type="ECO:0000313" key="3">
    <source>
        <dbReference type="EMBL" id="KAK7851555.1"/>
    </source>
</evidence>
<keyword evidence="4" id="KW-1185">Reference proteome</keyword>
<evidence type="ECO:0000313" key="4">
    <source>
        <dbReference type="Proteomes" id="UP000237347"/>
    </source>
</evidence>
<dbReference type="AlphaFoldDB" id="A0AAW0LIU6"/>
<organism evidence="3 4">
    <name type="scientific">Quercus suber</name>
    <name type="common">Cork oak</name>
    <dbReference type="NCBI Taxonomy" id="58331"/>
    <lineage>
        <taxon>Eukaryota</taxon>
        <taxon>Viridiplantae</taxon>
        <taxon>Streptophyta</taxon>
        <taxon>Embryophyta</taxon>
        <taxon>Tracheophyta</taxon>
        <taxon>Spermatophyta</taxon>
        <taxon>Magnoliopsida</taxon>
        <taxon>eudicotyledons</taxon>
        <taxon>Gunneridae</taxon>
        <taxon>Pentapetalae</taxon>
        <taxon>rosids</taxon>
        <taxon>fabids</taxon>
        <taxon>Fagales</taxon>
        <taxon>Fagaceae</taxon>
        <taxon>Quercus</taxon>
    </lineage>
</organism>
<gene>
    <name evidence="3" type="ORF">CFP56_041693</name>
</gene>
<dbReference type="EMBL" id="PKMF04000086">
    <property type="protein sequence ID" value="KAK7851555.1"/>
    <property type="molecule type" value="Genomic_DNA"/>
</dbReference>
<dbReference type="InterPro" id="IPR040256">
    <property type="entry name" value="At4g02000-like"/>
</dbReference>
<comment type="caution">
    <text evidence="3">The sequence shown here is derived from an EMBL/GenBank/DDBJ whole genome shotgun (WGS) entry which is preliminary data.</text>
</comment>
<reference evidence="3 4" key="1">
    <citation type="journal article" date="2018" name="Sci. Data">
        <title>The draft genome sequence of cork oak.</title>
        <authorList>
            <person name="Ramos A.M."/>
            <person name="Usie A."/>
            <person name="Barbosa P."/>
            <person name="Barros P.M."/>
            <person name="Capote T."/>
            <person name="Chaves I."/>
            <person name="Simoes F."/>
            <person name="Abreu I."/>
            <person name="Carrasquinho I."/>
            <person name="Faro C."/>
            <person name="Guimaraes J.B."/>
            <person name="Mendonca D."/>
            <person name="Nobrega F."/>
            <person name="Rodrigues L."/>
            <person name="Saibo N.J.M."/>
            <person name="Varela M.C."/>
            <person name="Egas C."/>
            <person name="Matos J."/>
            <person name="Miguel C.M."/>
            <person name="Oliveira M.M."/>
            <person name="Ricardo C.P."/>
            <person name="Goncalves S."/>
        </authorList>
    </citation>
    <scope>NUCLEOTIDE SEQUENCE [LARGE SCALE GENOMIC DNA]</scope>
    <source>
        <strain evidence="4">cv. HL8</strain>
    </source>
</reference>
<dbReference type="InterPro" id="IPR025558">
    <property type="entry name" value="DUF4283"/>
</dbReference>
<dbReference type="PANTHER" id="PTHR31286:SF167">
    <property type="entry name" value="OS09G0268800 PROTEIN"/>
    <property type="match status" value="1"/>
</dbReference>
<feature type="compositionally biased region" description="Low complexity" evidence="1">
    <location>
        <begin position="163"/>
        <end position="173"/>
    </location>
</feature>
<proteinExistence type="predicted"/>
<dbReference type="Proteomes" id="UP000237347">
    <property type="component" value="Unassembled WGS sequence"/>
</dbReference>
<evidence type="ECO:0000259" key="2">
    <source>
        <dbReference type="Pfam" id="PF14111"/>
    </source>
</evidence>
<evidence type="ECO:0000256" key="1">
    <source>
        <dbReference type="SAM" id="MobiDB-lite"/>
    </source>
</evidence>